<protein>
    <submittedName>
        <fullName evidence="1">Uncharacterized protein</fullName>
    </submittedName>
</protein>
<evidence type="ECO:0000313" key="2">
    <source>
        <dbReference type="Proteomes" id="UP000055136"/>
    </source>
</evidence>
<gene>
    <name evidence="1" type="ORF">Tel_09675</name>
</gene>
<dbReference type="KEGG" id="tee:Tel_09675"/>
<dbReference type="Proteomes" id="UP000055136">
    <property type="component" value="Chromosome"/>
</dbReference>
<proteinExistence type="predicted"/>
<name>A0A0S2TE05_9GAMM</name>
<evidence type="ECO:0000313" key="1">
    <source>
        <dbReference type="EMBL" id="ALP53398.1"/>
    </source>
</evidence>
<accession>A0A0S2TE05</accession>
<sequence>MQSHSINVDNLRNLIGQEVDYDGRRCKIIEILEDIPALILQHHDPSTTIQADQHGEAHRKVPGTITLPVVDRESGGLHPAFSDLNVSHLL</sequence>
<dbReference type="EMBL" id="CP013099">
    <property type="protein sequence ID" value="ALP53398.1"/>
    <property type="molecule type" value="Genomic_DNA"/>
</dbReference>
<keyword evidence="2" id="KW-1185">Reference proteome</keyword>
<organism evidence="1 2">
    <name type="scientific">Candidatus Tenderia electrophaga</name>
    <dbReference type="NCBI Taxonomy" id="1748243"/>
    <lineage>
        <taxon>Bacteria</taxon>
        <taxon>Pseudomonadati</taxon>
        <taxon>Pseudomonadota</taxon>
        <taxon>Gammaproteobacteria</taxon>
        <taxon>Candidatus Tenderiales</taxon>
        <taxon>Candidatus Tenderiaceae</taxon>
        <taxon>Candidatus Tenderia</taxon>
    </lineage>
</organism>
<dbReference type="AlphaFoldDB" id="A0A0S2TE05"/>
<reference evidence="1" key="1">
    <citation type="submission" date="2015-10" db="EMBL/GenBank/DDBJ databases">
        <title>Description of Candidatus Tenderia electrophaga gen. nov, sp. nov., an Uncultivated Electroautotroph from a Biocathode Enrichment.</title>
        <authorList>
            <person name="Eddie B.J."/>
            <person name="Malanoski A.P."/>
            <person name="Wang Z."/>
            <person name="Hall R.J."/>
            <person name="Oh S.D."/>
            <person name="Heiner C."/>
            <person name="Lin B."/>
            <person name="Strycharz-Glaven S.M."/>
        </authorList>
    </citation>
    <scope>NUCLEOTIDE SEQUENCE [LARGE SCALE GENOMIC DNA]</scope>
    <source>
        <strain evidence="1">NRL1</strain>
    </source>
</reference>